<feature type="repeat" description="TPR" evidence="3">
    <location>
        <begin position="276"/>
        <end position="309"/>
    </location>
</feature>
<dbReference type="InterPro" id="IPR019734">
    <property type="entry name" value="TPR_rpt"/>
</dbReference>
<dbReference type="SMART" id="SM00028">
    <property type="entry name" value="TPR"/>
    <property type="match status" value="10"/>
</dbReference>
<feature type="repeat" description="TPR" evidence="3">
    <location>
        <begin position="140"/>
        <end position="173"/>
    </location>
</feature>
<feature type="repeat" description="TPR" evidence="3">
    <location>
        <begin position="242"/>
        <end position="275"/>
    </location>
</feature>
<dbReference type="SUPFAM" id="SSF48452">
    <property type="entry name" value="TPR-like"/>
    <property type="match status" value="2"/>
</dbReference>
<evidence type="ECO:0000259" key="4">
    <source>
        <dbReference type="Pfam" id="PF12770"/>
    </source>
</evidence>
<evidence type="ECO:0000313" key="5">
    <source>
        <dbReference type="EMBL" id="GCA91989.1"/>
    </source>
</evidence>
<name>A0A510PDY7_MICAE</name>
<dbReference type="EMBL" id="BHVU01000022">
    <property type="protein sequence ID" value="GCA91989.1"/>
    <property type="molecule type" value="Genomic_DNA"/>
</dbReference>
<proteinExistence type="predicted"/>
<dbReference type="Pfam" id="PF00515">
    <property type="entry name" value="TPR_1"/>
    <property type="match status" value="2"/>
</dbReference>
<reference evidence="5 6" key="1">
    <citation type="journal article" date="2019" name="Appl. Environ. Microbiol.">
        <title>Co-occurrence of broad and narrow host-range viruses infecting the toxic bloom-forming cyanobacterium Microcystis aeruginosa.</title>
        <authorList>
            <person name="Morimoto D."/>
            <person name="Tominaga K."/>
            <person name="Nishimura Y."/>
            <person name="Yoshida N."/>
            <person name="Kimura S."/>
            <person name="Sako Y."/>
            <person name="Yoshida T."/>
        </authorList>
    </citation>
    <scope>NUCLEOTIDE SEQUENCE [LARGE SCALE GENOMIC DNA]</scope>
    <source>
        <strain evidence="5 6">11-30S32</strain>
    </source>
</reference>
<evidence type="ECO:0000256" key="2">
    <source>
        <dbReference type="ARBA" id="ARBA00022803"/>
    </source>
</evidence>
<feature type="domain" description="CHAT" evidence="4">
    <location>
        <begin position="717"/>
        <end position="1001"/>
    </location>
</feature>
<dbReference type="InterPro" id="IPR051685">
    <property type="entry name" value="Ycf3/AcsC/BcsC/TPR_MFPF"/>
</dbReference>
<keyword evidence="1" id="KW-0677">Repeat</keyword>
<protein>
    <submittedName>
        <fullName evidence="5">Tetratricopeptide repeat protein</fullName>
    </submittedName>
</protein>
<dbReference type="PANTHER" id="PTHR44943:SF8">
    <property type="entry name" value="TPR REPEAT-CONTAINING PROTEIN MJ0263"/>
    <property type="match status" value="1"/>
</dbReference>
<feature type="repeat" description="TPR" evidence="3">
    <location>
        <begin position="174"/>
        <end position="207"/>
    </location>
</feature>
<feature type="repeat" description="TPR" evidence="3">
    <location>
        <begin position="378"/>
        <end position="411"/>
    </location>
</feature>
<gene>
    <name evidence="5" type="ORF">MAE30S32_06410</name>
</gene>
<dbReference type="Gene3D" id="1.25.40.10">
    <property type="entry name" value="Tetratricopeptide repeat domain"/>
    <property type="match status" value="5"/>
</dbReference>
<feature type="repeat" description="TPR" evidence="3">
    <location>
        <begin position="344"/>
        <end position="377"/>
    </location>
</feature>
<dbReference type="PANTHER" id="PTHR44943">
    <property type="entry name" value="CELLULOSE SYNTHASE OPERON PROTEIN C"/>
    <property type="match status" value="1"/>
</dbReference>
<dbReference type="PROSITE" id="PS50005">
    <property type="entry name" value="TPR"/>
    <property type="match status" value="9"/>
</dbReference>
<dbReference type="Proteomes" id="UP000321223">
    <property type="component" value="Unassembled WGS sequence"/>
</dbReference>
<evidence type="ECO:0000313" key="6">
    <source>
        <dbReference type="Proteomes" id="UP000321223"/>
    </source>
</evidence>
<comment type="caution">
    <text evidence="5">The sequence shown here is derived from an EMBL/GenBank/DDBJ whole genome shotgun (WGS) entry which is preliminary data.</text>
</comment>
<dbReference type="InterPro" id="IPR011990">
    <property type="entry name" value="TPR-like_helical_dom_sf"/>
</dbReference>
<dbReference type="Pfam" id="PF12770">
    <property type="entry name" value="CHAT"/>
    <property type="match status" value="1"/>
</dbReference>
<dbReference type="AlphaFoldDB" id="A0A510PDY7"/>
<keyword evidence="2 3" id="KW-0802">TPR repeat</keyword>
<feature type="repeat" description="TPR" evidence="3">
    <location>
        <begin position="310"/>
        <end position="343"/>
    </location>
</feature>
<accession>A0A510PDY7</accession>
<sequence length="1002" mass="114843">MGLFEQVAAGTTTGGLRGWLYSRHCDDKKLARWLEVKSEEWLQYPEDYQTLGRDLAALGRVMTGNLGEVSQRISLQLRDAVRDVSGVEGENLSPKETDLTEVVQDAAFWFEQGYQKAINGDFIGAIASWDRALEIKPDFHEAWYNRGNALHSLGRLEQAIASYDRALEIKPDFHEAWDNRGFALVNLGRLEQAIASFDRALEMKPDLHQAWYNRGGALADLGRFEDAIASYDRALEIKPDYHQAWYNRGFALGNLGRFGEAIASYDRALEFKPDFPDAWNNRGGALDDLGRFEDAIASYDQALEIKPDFHEAWNNRGIALDDLGRFEDAIASYDQALEIKPDYYEAWNNRGNALHKLGRFEDAIASYDQALEIKPDYYEAWYNRGSALHSLGRFEDAIASFDRALEFKPDYHEAWYGRGWAVCSLSKNRISTPSLEALINRKPIVALNDREPHIFALREALPHLIQGSPPWGQIYRYLGEAYLEHSQYKEKASPYWREAIRHYQIALPILSEKDFPEDHLEILQGLIRAHLSLQEIPEARFYQQQGRHLFTRLRAQKRDKPAFEAKFSSFSHLEIDLLIEENHPLDAIEQAEFYKNRCLTWILDNWQENPTSPDYATIQSLTGPNKAIIYWYLSEDNLTTFIITPEADPVIVEPEQRRQPARQFRTWLTEWDKQYRDYASKKETENKQNHPWRLSLNSRFAELKRILQIDKILEPLPVSVDSLILIPHRDLHRFPLHTLFPEKYTATYLPSAQVGLRPQSGDFSYSPLLSVEDPKTEQKPMDFAQLESAIISHILQPSQRISPKKASRENVRKALENAHKTFHFTGHGFYDSFRPQESAIALSDGLLTVRDINKLNLSSYRLVCLAACETALTGKDGITTEYVGLVSAFRAAGATNVVSTLWPVKEISSAWFMVNFYQRLLAGESPALALKNTQNWLKNITWQQLANWIEQLGQLPDLREGVDRLEARAANTLKEGSTIGLDQLTEYGDPYYWAAYTLTGQD</sequence>
<organism evidence="5 6">
    <name type="scientific">Microcystis aeruginosa 11-30S32</name>
    <dbReference type="NCBI Taxonomy" id="2358142"/>
    <lineage>
        <taxon>Bacteria</taxon>
        <taxon>Bacillati</taxon>
        <taxon>Cyanobacteriota</taxon>
        <taxon>Cyanophyceae</taxon>
        <taxon>Oscillatoriophycideae</taxon>
        <taxon>Chroococcales</taxon>
        <taxon>Microcystaceae</taxon>
        <taxon>Microcystis</taxon>
    </lineage>
</organism>
<dbReference type="PROSITE" id="PS50293">
    <property type="entry name" value="TPR_REGION"/>
    <property type="match status" value="8"/>
</dbReference>
<feature type="repeat" description="TPR" evidence="3">
    <location>
        <begin position="208"/>
        <end position="241"/>
    </location>
</feature>
<dbReference type="InterPro" id="IPR024983">
    <property type="entry name" value="CHAT_dom"/>
</dbReference>
<evidence type="ECO:0000256" key="3">
    <source>
        <dbReference type="PROSITE-ProRule" id="PRU00339"/>
    </source>
</evidence>
<feature type="repeat" description="TPR" evidence="3">
    <location>
        <begin position="106"/>
        <end position="139"/>
    </location>
</feature>
<dbReference type="Pfam" id="PF13432">
    <property type="entry name" value="TPR_16"/>
    <property type="match status" value="3"/>
</dbReference>
<evidence type="ECO:0000256" key="1">
    <source>
        <dbReference type="ARBA" id="ARBA00022737"/>
    </source>
</evidence>